<dbReference type="EMBL" id="CAJVPT010009596">
    <property type="protein sequence ID" value="CAG8563090.1"/>
    <property type="molecule type" value="Genomic_DNA"/>
</dbReference>
<organism evidence="1 2">
    <name type="scientific">Acaulospora colombiana</name>
    <dbReference type="NCBI Taxonomy" id="27376"/>
    <lineage>
        <taxon>Eukaryota</taxon>
        <taxon>Fungi</taxon>
        <taxon>Fungi incertae sedis</taxon>
        <taxon>Mucoromycota</taxon>
        <taxon>Glomeromycotina</taxon>
        <taxon>Glomeromycetes</taxon>
        <taxon>Diversisporales</taxon>
        <taxon>Acaulosporaceae</taxon>
        <taxon>Acaulospora</taxon>
    </lineage>
</organism>
<name>A0ACA9M2E0_9GLOM</name>
<proteinExistence type="predicted"/>
<accession>A0ACA9M2E0</accession>
<protein>
    <submittedName>
        <fullName evidence="1">5184_t:CDS:1</fullName>
    </submittedName>
</protein>
<comment type="caution">
    <text evidence="1">The sequence shown here is derived from an EMBL/GenBank/DDBJ whole genome shotgun (WGS) entry which is preliminary data.</text>
</comment>
<keyword evidence="2" id="KW-1185">Reference proteome</keyword>
<sequence>MREDHDQDQVTPAGAKETKRDRLRSGDQLDGDVRRNDQSPESGGDDSLGASWPLQLAIWIESGMKLTLLMRLRAIGQSVEVNTGNGDYNQTVMSMDPRTA</sequence>
<evidence type="ECO:0000313" key="2">
    <source>
        <dbReference type="Proteomes" id="UP000789525"/>
    </source>
</evidence>
<gene>
    <name evidence="1" type="ORF">ACOLOM_LOCUS5310</name>
</gene>
<evidence type="ECO:0000313" key="1">
    <source>
        <dbReference type="EMBL" id="CAG8563090.1"/>
    </source>
</evidence>
<reference evidence="1" key="1">
    <citation type="submission" date="2021-06" db="EMBL/GenBank/DDBJ databases">
        <authorList>
            <person name="Kallberg Y."/>
            <person name="Tangrot J."/>
            <person name="Rosling A."/>
        </authorList>
    </citation>
    <scope>NUCLEOTIDE SEQUENCE</scope>
    <source>
        <strain evidence="1">CL356</strain>
    </source>
</reference>
<dbReference type="Proteomes" id="UP000789525">
    <property type="component" value="Unassembled WGS sequence"/>
</dbReference>